<dbReference type="AlphaFoldDB" id="X1JIB2"/>
<evidence type="ECO:0000313" key="1">
    <source>
        <dbReference type="EMBL" id="GAH94446.1"/>
    </source>
</evidence>
<gene>
    <name evidence="1" type="ORF">S06H3_03846</name>
</gene>
<sequence length="130" mass="15405">MPAWIWKLPPRILNGEDKRFLAFIWWCGFETCHCHNWYLQKKFGFSRRMIQYRIAKLKALKLISIGCPGSWMRTIFPRRITNPQHWLFIMSGFSSRIIYSKLPKKVSLKGATFCTHSKTPTELNTGRKEP</sequence>
<comment type="caution">
    <text evidence="1">The sequence shown here is derived from an EMBL/GenBank/DDBJ whole genome shotgun (WGS) entry which is preliminary data.</text>
</comment>
<name>X1JIB2_9ZZZZ</name>
<dbReference type="EMBL" id="BARV01001297">
    <property type="protein sequence ID" value="GAH94446.1"/>
    <property type="molecule type" value="Genomic_DNA"/>
</dbReference>
<proteinExistence type="predicted"/>
<accession>X1JIB2</accession>
<reference evidence="1" key="1">
    <citation type="journal article" date="2014" name="Front. Microbiol.">
        <title>High frequency of phylogenetically diverse reductive dehalogenase-homologous genes in deep subseafloor sedimentary metagenomes.</title>
        <authorList>
            <person name="Kawai M."/>
            <person name="Futagami T."/>
            <person name="Toyoda A."/>
            <person name="Takaki Y."/>
            <person name="Nishi S."/>
            <person name="Hori S."/>
            <person name="Arai W."/>
            <person name="Tsubouchi T."/>
            <person name="Morono Y."/>
            <person name="Uchiyama I."/>
            <person name="Ito T."/>
            <person name="Fujiyama A."/>
            <person name="Inagaki F."/>
            <person name="Takami H."/>
        </authorList>
    </citation>
    <scope>NUCLEOTIDE SEQUENCE</scope>
    <source>
        <strain evidence="1">Expedition CK06-06</strain>
    </source>
</reference>
<organism evidence="1">
    <name type="scientific">marine sediment metagenome</name>
    <dbReference type="NCBI Taxonomy" id="412755"/>
    <lineage>
        <taxon>unclassified sequences</taxon>
        <taxon>metagenomes</taxon>
        <taxon>ecological metagenomes</taxon>
    </lineage>
</organism>
<protein>
    <submittedName>
        <fullName evidence="1">Uncharacterized protein</fullName>
    </submittedName>
</protein>